<comment type="similarity">
    <text evidence="1 9">Belongs to the endoribonuclease YbeY family.</text>
</comment>
<evidence type="ECO:0000313" key="13">
    <source>
        <dbReference type="EMBL" id="EUA33378.1"/>
    </source>
</evidence>
<dbReference type="HAMAP" id="MF_00009">
    <property type="entry name" value="Endoribonucl_YbeY"/>
    <property type="match status" value="1"/>
</dbReference>
<feature type="transmembrane region" description="Helical" evidence="11">
    <location>
        <begin position="296"/>
        <end position="314"/>
    </location>
</feature>
<dbReference type="GO" id="GO:0004521">
    <property type="term" value="F:RNA endonuclease activity"/>
    <property type="evidence" value="ECO:0007669"/>
    <property type="project" value="UniProtKB-UniRule"/>
</dbReference>
<keyword evidence="9" id="KW-0963">Cytoplasm</keyword>
<evidence type="ECO:0000256" key="5">
    <source>
        <dbReference type="ARBA" id="ARBA00022723"/>
    </source>
</evidence>
<accession>X8AQS5</accession>
<keyword evidence="11" id="KW-1133">Transmembrane helix</keyword>
<evidence type="ECO:0000256" key="6">
    <source>
        <dbReference type="ARBA" id="ARBA00022759"/>
    </source>
</evidence>
<dbReference type="InterPro" id="IPR023091">
    <property type="entry name" value="MetalPrtase_cat_dom_sf_prd"/>
</dbReference>
<name>X8AQS5_MYCXE</name>
<sequence length="345" mass="36824">MSIEVSNESGIDVSEAELVSVARFVLDRMNVNPAAELSMVLLDTAAMADLHMRWMDLPGPTDVMSFPMDELEPGGRPDAPEPGPGMLGDIVLCPEFAAEQAAAAGHSLGHELALLTIHGVLHLLGYDHAEPDEEKRCSPCSSSCWKNGLPIRSRPTIRIGRVNGTAGCWTSRGISTNRERVCSAARRDRVDRSGRAVCRHRRRDQHRVGGAGGRTGARRTARRGAAGQGDGQSAQLHQSGSAAADRLRDHRDRPAGRLPPAQSEPGLGLFAAAAIMVVTSFIVIGVGPRTLGRQHAYSISLVAAFPLQVISWLLMPISRLLVVLGNALTRAAGSATAVRLRDRVA</sequence>
<dbReference type="Pfam" id="PF01595">
    <property type="entry name" value="CNNM"/>
    <property type="match status" value="1"/>
</dbReference>
<keyword evidence="7 9" id="KW-0378">Hydrolase</keyword>
<evidence type="ECO:0000259" key="12">
    <source>
        <dbReference type="Pfam" id="PF01595"/>
    </source>
</evidence>
<keyword evidence="11" id="KW-0812">Transmembrane</keyword>
<keyword evidence="3 9" id="KW-0698">rRNA processing</keyword>
<dbReference type="Gene3D" id="3.40.390.30">
    <property type="entry name" value="Metalloproteases ('zincins'), catalytic domain"/>
    <property type="match status" value="1"/>
</dbReference>
<feature type="binding site" evidence="9">
    <location>
        <position position="128"/>
    </location>
    <ligand>
        <name>Zn(2+)</name>
        <dbReference type="ChEBI" id="CHEBI:29105"/>
        <note>catalytic</note>
    </ligand>
</feature>
<feature type="compositionally biased region" description="Polar residues" evidence="10">
    <location>
        <begin position="231"/>
        <end position="241"/>
    </location>
</feature>
<evidence type="ECO:0000256" key="11">
    <source>
        <dbReference type="SAM" id="Phobius"/>
    </source>
</evidence>
<comment type="caution">
    <text evidence="13">The sequence shown here is derived from an EMBL/GenBank/DDBJ whole genome shotgun (WGS) entry which is preliminary data.</text>
</comment>
<dbReference type="EMBL" id="JAOB01000047">
    <property type="protein sequence ID" value="EUA33378.1"/>
    <property type="molecule type" value="Genomic_DNA"/>
</dbReference>
<dbReference type="Pfam" id="PF02130">
    <property type="entry name" value="YbeY"/>
    <property type="match status" value="1"/>
</dbReference>
<feature type="binding site" evidence="9">
    <location>
        <position position="122"/>
    </location>
    <ligand>
        <name>Zn(2+)</name>
        <dbReference type="ChEBI" id="CHEBI:29105"/>
        <note>catalytic</note>
    </ligand>
</feature>
<keyword evidence="6 9" id="KW-0255">Endonuclease</keyword>
<dbReference type="GO" id="GO:0004222">
    <property type="term" value="F:metalloendopeptidase activity"/>
    <property type="evidence" value="ECO:0007669"/>
    <property type="project" value="InterPro"/>
</dbReference>
<protein>
    <recommendedName>
        <fullName evidence="9">Endoribonuclease YbeY</fullName>
        <ecNumber evidence="9">3.1.-.-</ecNumber>
    </recommendedName>
</protein>
<evidence type="ECO:0000256" key="1">
    <source>
        <dbReference type="ARBA" id="ARBA00010875"/>
    </source>
</evidence>
<dbReference type="InterPro" id="IPR002550">
    <property type="entry name" value="CNNM"/>
</dbReference>
<feature type="domain" description="CNNM transmembrane" evidence="12">
    <location>
        <begin position="266"/>
        <end position="334"/>
    </location>
</feature>
<feature type="region of interest" description="Disordered" evidence="10">
    <location>
        <begin position="193"/>
        <end position="262"/>
    </location>
</feature>
<keyword evidence="2 9" id="KW-0690">Ribosome biogenesis</keyword>
<dbReference type="EC" id="3.1.-.-" evidence="9"/>
<reference evidence="13" key="1">
    <citation type="submission" date="2014-01" db="EMBL/GenBank/DDBJ databases">
        <authorList>
            <person name="Brown-Elliot B."/>
            <person name="Wallace R."/>
            <person name="Lenaerts A."/>
            <person name="Ordway D."/>
            <person name="DeGroote M.A."/>
            <person name="Parker T."/>
            <person name="Sizemore C."/>
            <person name="Tallon L.J."/>
            <person name="Sadzewicz L.K."/>
            <person name="Sengamalay N."/>
            <person name="Fraser C.M."/>
            <person name="Hine E."/>
            <person name="Shefchek K.A."/>
            <person name="Das S.P."/>
            <person name="Tettelin H."/>
        </authorList>
    </citation>
    <scope>NUCLEOTIDE SEQUENCE [LARGE SCALE GENOMIC DNA]</scope>
    <source>
        <strain evidence="13">4042</strain>
    </source>
</reference>
<dbReference type="SUPFAM" id="SSF55486">
    <property type="entry name" value="Metalloproteases ('zincins'), catalytic domain"/>
    <property type="match status" value="1"/>
</dbReference>
<evidence type="ECO:0000256" key="4">
    <source>
        <dbReference type="ARBA" id="ARBA00022722"/>
    </source>
</evidence>
<evidence type="ECO:0000256" key="7">
    <source>
        <dbReference type="ARBA" id="ARBA00022801"/>
    </source>
</evidence>
<keyword evidence="5 9" id="KW-0479">Metal-binding</keyword>
<evidence type="ECO:0000256" key="3">
    <source>
        <dbReference type="ARBA" id="ARBA00022552"/>
    </source>
</evidence>
<dbReference type="GO" id="GO:0006364">
    <property type="term" value="P:rRNA processing"/>
    <property type="evidence" value="ECO:0007669"/>
    <property type="project" value="UniProtKB-UniRule"/>
</dbReference>
<dbReference type="PANTHER" id="PTHR46986">
    <property type="entry name" value="ENDORIBONUCLEASE YBEY, CHLOROPLASTIC"/>
    <property type="match status" value="1"/>
</dbReference>
<evidence type="ECO:0000256" key="10">
    <source>
        <dbReference type="SAM" id="MobiDB-lite"/>
    </source>
</evidence>
<dbReference type="InterPro" id="IPR002036">
    <property type="entry name" value="YbeY"/>
</dbReference>
<comment type="cofactor">
    <cofactor evidence="9">
        <name>Zn(2+)</name>
        <dbReference type="ChEBI" id="CHEBI:29105"/>
    </cofactor>
    <text evidence="9">Binds 1 zinc ion.</text>
</comment>
<feature type="transmembrane region" description="Helical" evidence="11">
    <location>
        <begin position="266"/>
        <end position="284"/>
    </location>
</feature>
<feature type="compositionally biased region" description="Basic and acidic residues" evidence="10">
    <location>
        <begin position="245"/>
        <end position="255"/>
    </location>
</feature>
<comment type="function">
    <text evidence="9">Single strand-specific metallo-endoribonuclease involved in late-stage 70S ribosome quality control and in maturation of the 3' terminus of the 16S rRNA.</text>
</comment>
<feature type="binding site" evidence="9">
    <location>
        <position position="118"/>
    </location>
    <ligand>
        <name>Zn(2+)</name>
        <dbReference type="ChEBI" id="CHEBI:29105"/>
        <note>catalytic</note>
    </ligand>
</feature>
<dbReference type="PATRIC" id="fig|1299334.3.peg.5165"/>
<dbReference type="PROSITE" id="PS01306">
    <property type="entry name" value="UPF0054"/>
    <property type="match status" value="1"/>
</dbReference>
<dbReference type="GO" id="GO:0008270">
    <property type="term" value="F:zinc ion binding"/>
    <property type="evidence" value="ECO:0007669"/>
    <property type="project" value="UniProtKB-UniRule"/>
</dbReference>
<evidence type="ECO:0000256" key="8">
    <source>
        <dbReference type="ARBA" id="ARBA00022833"/>
    </source>
</evidence>
<organism evidence="13">
    <name type="scientific">Mycobacterium xenopi 4042</name>
    <dbReference type="NCBI Taxonomy" id="1299334"/>
    <lineage>
        <taxon>Bacteria</taxon>
        <taxon>Bacillati</taxon>
        <taxon>Actinomycetota</taxon>
        <taxon>Actinomycetes</taxon>
        <taxon>Mycobacteriales</taxon>
        <taxon>Mycobacteriaceae</taxon>
        <taxon>Mycobacterium</taxon>
    </lineage>
</organism>
<dbReference type="InterPro" id="IPR020549">
    <property type="entry name" value="YbeY_CS"/>
</dbReference>
<evidence type="ECO:0000256" key="9">
    <source>
        <dbReference type="HAMAP-Rule" id="MF_00009"/>
    </source>
</evidence>
<dbReference type="PANTHER" id="PTHR46986:SF1">
    <property type="entry name" value="ENDORIBONUCLEASE YBEY, CHLOROPLASTIC"/>
    <property type="match status" value="1"/>
</dbReference>
<dbReference type="NCBIfam" id="TIGR00043">
    <property type="entry name" value="rRNA maturation RNase YbeY"/>
    <property type="match status" value="1"/>
</dbReference>
<keyword evidence="8 9" id="KW-0862">Zinc</keyword>
<gene>
    <name evidence="9" type="primary">ybeY</name>
    <name evidence="13" type="ORF">I553_7788</name>
</gene>
<comment type="subcellular location">
    <subcellularLocation>
        <location evidence="9">Cytoplasm</location>
    </subcellularLocation>
</comment>
<dbReference type="AlphaFoldDB" id="X8AQS5"/>
<keyword evidence="4 9" id="KW-0540">Nuclease</keyword>
<keyword evidence="11" id="KW-0472">Membrane</keyword>
<evidence type="ECO:0000256" key="2">
    <source>
        <dbReference type="ARBA" id="ARBA00022517"/>
    </source>
</evidence>
<proteinExistence type="inferred from homology"/>
<dbReference type="GO" id="GO:0005737">
    <property type="term" value="C:cytoplasm"/>
    <property type="evidence" value="ECO:0007669"/>
    <property type="project" value="UniProtKB-SubCell"/>
</dbReference>